<reference evidence="4" key="1">
    <citation type="submission" date="2017-02" db="EMBL/GenBank/DDBJ databases">
        <authorList>
            <person name="Tafer H."/>
            <person name="Lopandic K."/>
        </authorList>
    </citation>
    <scope>NUCLEOTIDE SEQUENCE [LARGE SCALE GENOMIC DNA]</scope>
    <source>
        <strain evidence="4">CBS 366.77</strain>
    </source>
</reference>
<keyword evidence="4" id="KW-1185">Reference proteome</keyword>
<organism evidence="3 4">
    <name type="scientific">Aspergillus sclerotialis</name>
    <dbReference type="NCBI Taxonomy" id="2070753"/>
    <lineage>
        <taxon>Eukaryota</taxon>
        <taxon>Fungi</taxon>
        <taxon>Dikarya</taxon>
        <taxon>Ascomycota</taxon>
        <taxon>Pezizomycotina</taxon>
        <taxon>Eurotiomycetes</taxon>
        <taxon>Eurotiomycetidae</taxon>
        <taxon>Eurotiales</taxon>
        <taxon>Aspergillaceae</taxon>
        <taxon>Aspergillus</taxon>
        <taxon>Aspergillus subgen. Polypaecilum</taxon>
    </lineage>
</organism>
<keyword evidence="2" id="KW-0732">Signal</keyword>
<evidence type="ECO:0000313" key="3">
    <source>
        <dbReference type="EMBL" id="RJE23552.1"/>
    </source>
</evidence>
<feature type="region of interest" description="Disordered" evidence="1">
    <location>
        <begin position="39"/>
        <end position="87"/>
    </location>
</feature>
<evidence type="ECO:0000256" key="2">
    <source>
        <dbReference type="SAM" id="SignalP"/>
    </source>
</evidence>
<name>A0A3A2ZK82_9EURO</name>
<evidence type="ECO:0000313" key="4">
    <source>
        <dbReference type="Proteomes" id="UP000266188"/>
    </source>
</evidence>
<gene>
    <name evidence="3" type="ORF">PHISCL_04095</name>
</gene>
<protein>
    <submittedName>
        <fullName evidence="3">Uncharacterized protein</fullName>
    </submittedName>
</protein>
<feature type="chain" id="PRO_5017349726" evidence="2">
    <location>
        <begin position="22"/>
        <end position="170"/>
    </location>
</feature>
<evidence type="ECO:0000256" key="1">
    <source>
        <dbReference type="SAM" id="MobiDB-lite"/>
    </source>
</evidence>
<proteinExistence type="predicted"/>
<dbReference type="AlphaFoldDB" id="A0A3A2ZK82"/>
<sequence length="170" mass="17197">MKNISVLGAVAAFCLVQTATALPRHGKVAVLPVVKFSGTPSISSSSTPSVTPSSSSIVPSGTPSHTPSLSASSTPVPQPTSSVVPWPPVITSSTTVTPRPTGIFPTGGTPGPTGTGNATPMPLPCVPTDGSEGGPPYGLPCGIENDNRVHVPVGPKFNHRRPHHFMPLVA</sequence>
<comment type="caution">
    <text evidence="3">The sequence shown here is derived from an EMBL/GenBank/DDBJ whole genome shotgun (WGS) entry which is preliminary data.</text>
</comment>
<accession>A0A3A2ZK82</accession>
<dbReference type="Proteomes" id="UP000266188">
    <property type="component" value="Unassembled WGS sequence"/>
</dbReference>
<dbReference type="EMBL" id="MVGC01000115">
    <property type="protein sequence ID" value="RJE23552.1"/>
    <property type="molecule type" value="Genomic_DNA"/>
</dbReference>
<feature type="signal peptide" evidence="2">
    <location>
        <begin position="1"/>
        <end position="21"/>
    </location>
</feature>